<dbReference type="GO" id="GO:0016020">
    <property type="term" value="C:membrane"/>
    <property type="evidence" value="ECO:0007669"/>
    <property type="project" value="UniProtKB-SubCell"/>
</dbReference>
<reference evidence="10" key="1">
    <citation type="submission" date="2017-02" db="EMBL/GenBank/DDBJ databases">
        <authorList>
            <person name="Varghese N."/>
            <person name="Submissions S."/>
        </authorList>
    </citation>
    <scope>NUCLEOTIDE SEQUENCE [LARGE SCALE GENOMIC DNA]</scope>
    <source>
        <strain evidence="10">ATCC BAA-34</strain>
    </source>
</reference>
<evidence type="ECO:0000313" key="9">
    <source>
        <dbReference type="EMBL" id="SJZ65032.1"/>
    </source>
</evidence>
<dbReference type="SMART" id="SM00283">
    <property type="entry name" value="MA"/>
    <property type="match status" value="1"/>
</dbReference>
<proteinExistence type="inferred from homology"/>
<evidence type="ECO:0000256" key="6">
    <source>
        <dbReference type="SAM" id="Phobius"/>
    </source>
</evidence>
<feature type="coiled-coil region" evidence="5">
    <location>
        <begin position="76"/>
        <end position="103"/>
    </location>
</feature>
<dbReference type="OrthoDB" id="5389416at2"/>
<dbReference type="GO" id="GO:0007165">
    <property type="term" value="P:signal transduction"/>
    <property type="evidence" value="ECO:0007669"/>
    <property type="project" value="UniProtKB-KW"/>
</dbReference>
<dbReference type="SMART" id="SM00304">
    <property type="entry name" value="HAMP"/>
    <property type="match status" value="1"/>
</dbReference>
<dbReference type="Pfam" id="PF00672">
    <property type="entry name" value="HAMP"/>
    <property type="match status" value="1"/>
</dbReference>
<protein>
    <submittedName>
        <fullName evidence="9">HAMP domain-containing protein</fullName>
    </submittedName>
</protein>
<organism evidence="9 10">
    <name type="scientific">Trichlorobacter thiogenes</name>
    <dbReference type="NCBI Taxonomy" id="115783"/>
    <lineage>
        <taxon>Bacteria</taxon>
        <taxon>Pseudomonadati</taxon>
        <taxon>Thermodesulfobacteriota</taxon>
        <taxon>Desulfuromonadia</taxon>
        <taxon>Geobacterales</taxon>
        <taxon>Geobacteraceae</taxon>
        <taxon>Trichlorobacter</taxon>
    </lineage>
</organism>
<dbReference type="EMBL" id="FUWR01000005">
    <property type="protein sequence ID" value="SJZ65032.1"/>
    <property type="molecule type" value="Genomic_DNA"/>
</dbReference>
<evidence type="ECO:0000259" key="7">
    <source>
        <dbReference type="PROSITE" id="PS50111"/>
    </source>
</evidence>
<evidence type="ECO:0000313" key="10">
    <source>
        <dbReference type="Proteomes" id="UP000190102"/>
    </source>
</evidence>
<dbReference type="Pfam" id="PF00015">
    <property type="entry name" value="MCPsignal"/>
    <property type="match status" value="1"/>
</dbReference>
<evidence type="ECO:0000256" key="3">
    <source>
        <dbReference type="ARBA" id="ARBA00029447"/>
    </source>
</evidence>
<keyword evidence="10" id="KW-1185">Reference proteome</keyword>
<sequence length="743" mass="80355">MTIRLKLLINSLITFAGFAAVVLLGYYTIAGFQTNIRELTTRSTPLQVKMLQFQQTVERLSGDLLQTGMLEDPQELQKQTAVMEERRKRLDQLNKEIQELKGVQLDVSAFATLEQQVAAALRDKFASLEIFKAEATNLSGSIKAAEKSLEGIRDVISGLRSTAARRASAYSKDIDRALKGETVTGLNDTATLQDKIQNYRNGVENDMEINKRVMTAVEAVDSIHIDLRLLDAKARMVMLSSSAAELDRLVAEINGVQARISKHLKQAETEVMSVKSGGVVKDAIEQIGNGTGRAGAAIRRITTAQRNVLASMGQVEATVAKVRQVTMEQARQSEAQVSATTSEQHTFVEEMTSTSRKRTGIMLGGALTIGILVLTLNWLVARIIRKPLALLQTTIGEIAESRDLRRSIEVQNHDEIGQSINAFNRLISSFRRIVGTIAGTAGTLANTSQELSGTVSLITCQVQEQSERVSQVATAGSELYQTVADVAQHTARIADSAGMARQTAQDGAKVVNRTIAEVQAIADSVGESQTTIASLHGRSQQIGEILATIRDIADQTGLLALNAAIEAARAGEHGLGFTVVANEVRNLSRRAEEATAEIAEKLTAIQSDTSRAVETMQQSLTQVNQGIRYSEKAGFALASIVESVDGLQGMTQQIATATEELSATSSQISDDILAIDSSLRQTLQATGAISEESIRLAAISQELQAELNQFQYDEPPVLTTEPSPQQRYQPPVFNMLNNLPAAA</sequence>
<keyword evidence="2 4" id="KW-0807">Transducer</keyword>
<evidence type="ECO:0000256" key="1">
    <source>
        <dbReference type="ARBA" id="ARBA00004370"/>
    </source>
</evidence>
<feature type="domain" description="HAMP" evidence="8">
    <location>
        <begin position="382"/>
        <end position="435"/>
    </location>
</feature>
<dbReference type="SUPFAM" id="SSF58104">
    <property type="entry name" value="Methyl-accepting chemotaxis protein (MCP) signaling domain"/>
    <property type="match status" value="1"/>
</dbReference>
<gene>
    <name evidence="9" type="ORF">SAMN02745119_01242</name>
</gene>
<dbReference type="GO" id="GO:0006935">
    <property type="term" value="P:chemotaxis"/>
    <property type="evidence" value="ECO:0007669"/>
    <property type="project" value="UniProtKB-ARBA"/>
</dbReference>
<dbReference type="InterPro" id="IPR003660">
    <property type="entry name" value="HAMP_dom"/>
</dbReference>
<name>A0A1T4MDM3_9BACT</name>
<dbReference type="AlphaFoldDB" id="A0A1T4MDM3"/>
<feature type="transmembrane region" description="Helical" evidence="6">
    <location>
        <begin position="7"/>
        <end position="29"/>
    </location>
</feature>
<dbReference type="STRING" id="115783.SAMN02745119_01242"/>
<dbReference type="PROSITE" id="PS50111">
    <property type="entry name" value="CHEMOTAXIS_TRANSDUC_2"/>
    <property type="match status" value="1"/>
</dbReference>
<dbReference type="Proteomes" id="UP000190102">
    <property type="component" value="Unassembled WGS sequence"/>
</dbReference>
<dbReference type="PANTHER" id="PTHR32089:SF112">
    <property type="entry name" value="LYSOZYME-LIKE PROTEIN-RELATED"/>
    <property type="match status" value="1"/>
</dbReference>
<dbReference type="RefSeq" id="WP_078789508.1">
    <property type="nucleotide sequence ID" value="NZ_FUWR01000005.1"/>
</dbReference>
<accession>A0A1T4MDM3</accession>
<evidence type="ECO:0000259" key="8">
    <source>
        <dbReference type="PROSITE" id="PS50885"/>
    </source>
</evidence>
<comment type="subcellular location">
    <subcellularLocation>
        <location evidence="1">Membrane</location>
    </subcellularLocation>
</comment>
<dbReference type="PROSITE" id="PS50885">
    <property type="entry name" value="HAMP"/>
    <property type="match status" value="1"/>
</dbReference>
<dbReference type="FunFam" id="1.10.287.950:FF:000001">
    <property type="entry name" value="Methyl-accepting chemotaxis sensory transducer"/>
    <property type="match status" value="1"/>
</dbReference>
<evidence type="ECO:0000256" key="5">
    <source>
        <dbReference type="SAM" id="Coils"/>
    </source>
</evidence>
<keyword evidence="6" id="KW-1133">Transmembrane helix</keyword>
<keyword evidence="5" id="KW-0175">Coiled coil</keyword>
<feature type="domain" description="Methyl-accepting transducer" evidence="7">
    <location>
        <begin position="440"/>
        <end position="676"/>
    </location>
</feature>
<comment type="similarity">
    <text evidence="3">Belongs to the methyl-accepting chemotaxis (MCP) protein family.</text>
</comment>
<evidence type="ECO:0000256" key="4">
    <source>
        <dbReference type="PROSITE-ProRule" id="PRU00284"/>
    </source>
</evidence>
<keyword evidence="6" id="KW-0472">Membrane</keyword>
<dbReference type="Gene3D" id="1.10.287.950">
    <property type="entry name" value="Methyl-accepting chemotaxis protein"/>
    <property type="match status" value="1"/>
</dbReference>
<dbReference type="InterPro" id="IPR004089">
    <property type="entry name" value="MCPsignal_dom"/>
</dbReference>
<dbReference type="PANTHER" id="PTHR32089">
    <property type="entry name" value="METHYL-ACCEPTING CHEMOTAXIS PROTEIN MCPB"/>
    <property type="match status" value="1"/>
</dbReference>
<dbReference type="CDD" id="cd06225">
    <property type="entry name" value="HAMP"/>
    <property type="match status" value="1"/>
</dbReference>
<keyword evidence="6" id="KW-0812">Transmembrane</keyword>
<feature type="transmembrane region" description="Helical" evidence="6">
    <location>
        <begin position="361"/>
        <end position="380"/>
    </location>
</feature>
<evidence type="ECO:0000256" key="2">
    <source>
        <dbReference type="ARBA" id="ARBA00023224"/>
    </source>
</evidence>